<evidence type="ECO:0000256" key="1">
    <source>
        <dbReference type="ARBA" id="ARBA00022676"/>
    </source>
</evidence>
<dbReference type="PANTHER" id="PTHR12526:SF629">
    <property type="entry name" value="TEICHURONIC ACID BIOSYNTHESIS GLYCOSYLTRANSFERASE TUAH-RELATED"/>
    <property type="match status" value="1"/>
</dbReference>
<dbReference type="SUPFAM" id="SSF53756">
    <property type="entry name" value="UDP-Glycosyltransferase/glycogen phosphorylase"/>
    <property type="match status" value="1"/>
</dbReference>
<dbReference type="Pfam" id="PF00534">
    <property type="entry name" value="Glycos_transf_1"/>
    <property type="match status" value="1"/>
</dbReference>
<reference evidence="4 5" key="1">
    <citation type="submission" date="2021-01" db="EMBL/GenBank/DDBJ databases">
        <title>Genome public.</title>
        <authorList>
            <person name="Liu C."/>
            <person name="Sun Q."/>
        </authorList>
    </citation>
    <scope>NUCLEOTIDE SEQUENCE [LARGE SCALE GENOMIC DNA]</scope>
    <source>
        <strain evidence="4 5">YIM B02515</strain>
    </source>
</reference>
<proteinExistence type="predicted"/>
<sequence length="388" mass="45838">MKDKIMLVYQDNYPWDIRIEKFLITLSEKYEVHLICRNKNLNIESESLAKDIYVHRFPIKLSKIKIISEPFHLNAFWHSFVNSMMNEINPKCVIVRNLPLAKLVIKSSKKRNIPVIFDNAENYPEFIRFFEKYDNVVFRLLDKGGYFENLENYCVKNADFTINVIEENTNRIKEKLENVDAKMDEIYNVPYKIKNQILKQKINPNIFNICYIGALEDDKLRGVSTAIRSLKYLSNNYELTIIGDGRDADKLKDEAEELKLDNRIHFTGRLEYKDIIKYVAKFDIGIVPHMKVNMTDTTMANKIYEYMAYGLIVITTDAIPLKRFVEENDIGFVYRSGDEKDLAQKIKEATSNLELMNEMKKKNTDKHINEFNWDQEKMKLFEIIDNLR</sequence>
<dbReference type="RefSeq" id="WP_202749074.1">
    <property type="nucleotide sequence ID" value="NZ_JAESWC010000004.1"/>
</dbReference>
<evidence type="ECO:0000259" key="3">
    <source>
        <dbReference type="Pfam" id="PF00534"/>
    </source>
</evidence>
<keyword evidence="1" id="KW-0328">Glycosyltransferase</keyword>
<organism evidence="4 5">
    <name type="scientific">Clostridium rhizosphaerae</name>
    <dbReference type="NCBI Taxonomy" id="2803861"/>
    <lineage>
        <taxon>Bacteria</taxon>
        <taxon>Bacillati</taxon>
        <taxon>Bacillota</taxon>
        <taxon>Clostridia</taxon>
        <taxon>Eubacteriales</taxon>
        <taxon>Clostridiaceae</taxon>
        <taxon>Clostridium</taxon>
    </lineage>
</organism>
<dbReference type="PANTHER" id="PTHR12526">
    <property type="entry name" value="GLYCOSYLTRANSFERASE"/>
    <property type="match status" value="1"/>
</dbReference>
<comment type="caution">
    <text evidence="4">The sequence shown here is derived from an EMBL/GenBank/DDBJ whole genome shotgun (WGS) entry which is preliminary data.</text>
</comment>
<gene>
    <name evidence="4" type="ORF">JK636_11245</name>
</gene>
<keyword evidence="2" id="KW-0808">Transferase</keyword>
<evidence type="ECO:0000313" key="4">
    <source>
        <dbReference type="EMBL" id="MBL4936336.1"/>
    </source>
</evidence>
<feature type="domain" description="Glycosyl transferase family 1" evidence="3">
    <location>
        <begin position="199"/>
        <end position="363"/>
    </location>
</feature>
<evidence type="ECO:0000313" key="5">
    <source>
        <dbReference type="Proteomes" id="UP000632377"/>
    </source>
</evidence>
<dbReference type="InterPro" id="IPR001296">
    <property type="entry name" value="Glyco_trans_1"/>
</dbReference>
<name>A0ABS1TCI1_9CLOT</name>
<accession>A0ABS1TCI1</accession>
<dbReference type="EMBL" id="JAESWC010000004">
    <property type="protein sequence ID" value="MBL4936336.1"/>
    <property type="molecule type" value="Genomic_DNA"/>
</dbReference>
<dbReference type="Gene3D" id="3.40.50.2000">
    <property type="entry name" value="Glycogen Phosphorylase B"/>
    <property type="match status" value="2"/>
</dbReference>
<keyword evidence="5" id="KW-1185">Reference proteome</keyword>
<evidence type="ECO:0000256" key="2">
    <source>
        <dbReference type="ARBA" id="ARBA00022679"/>
    </source>
</evidence>
<protein>
    <submittedName>
        <fullName evidence="4">Glycosyltransferase</fullName>
    </submittedName>
</protein>
<dbReference type="Proteomes" id="UP000632377">
    <property type="component" value="Unassembled WGS sequence"/>
</dbReference>